<comment type="caution">
    <text evidence="3">The sequence shown here is derived from an EMBL/GenBank/DDBJ whole genome shotgun (WGS) entry which is preliminary data.</text>
</comment>
<dbReference type="SMART" id="SM00365">
    <property type="entry name" value="LRR_SD22"/>
    <property type="match status" value="4"/>
</dbReference>
<evidence type="ECO:0000256" key="1">
    <source>
        <dbReference type="ARBA" id="ARBA00022614"/>
    </source>
</evidence>
<dbReference type="PANTHER" id="PTHR46652">
    <property type="entry name" value="LEUCINE-RICH REPEAT AND IQ DOMAIN-CONTAINING PROTEIN 1-RELATED"/>
    <property type="match status" value="1"/>
</dbReference>
<dbReference type="RefSeq" id="WP_309942778.1">
    <property type="nucleotide sequence ID" value="NZ_AP025309.1"/>
</dbReference>
<name>A0AAE4BT10_9BACT</name>
<keyword evidence="2" id="KW-0677">Repeat</keyword>
<keyword evidence="1" id="KW-0433">Leucine-rich repeat</keyword>
<dbReference type="PROSITE" id="PS51257">
    <property type="entry name" value="PROKAR_LIPOPROTEIN"/>
    <property type="match status" value="1"/>
</dbReference>
<reference evidence="3" key="1">
    <citation type="submission" date="2023-07" db="EMBL/GenBank/DDBJ databases">
        <title>Genomic Encyclopedia of Type Strains, Phase IV (KMG-IV): sequencing the most valuable type-strain genomes for metagenomic binning, comparative biology and taxonomic classification.</title>
        <authorList>
            <person name="Goeker M."/>
        </authorList>
    </citation>
    <scope>NUCLEOTIDE SEQUENCE</scope>
    <source>
        <strain evidence="3">DSM 26174</strain>
    </source>
</reference>
<evidence type="ECO:0000313" key="3">
    <source>
        <dbReference type="EMBL" id="MDR6241734.1"/>
    </source>
</evidence>
<organism evidence="3 4">
    <name type="scientific">Aureibacter tunicatorum</name>
    <dbReference type="NCBI Taxonomy" id="866807"/>
    <lineage>
        <taxon>Bacteria</taxon>
        <taxon>Pseudomonadati</taxon>
        <taxon>Bacteroidota</taxon>
        <taxon>Cytophagia</taxon>
        <taxon>Cytophagales</taxon>
        <taxon>Persicobacteraceae</taxon>
        <taxon>Aureibacter</taxon>
    </lineage>
</organism>
<dbReference type="EMBL" id="JAVDQD010000011">
    <property type="protein sequence ID" value="MDR6241734.1"/>
    <property type="molecule type" value="Genomic_DNA"/>
</dbReference>
<dbReference type="InterPro" id="IPR025875">
    <property type="entry name" value="Leu-rich_rpt_4"/>
</dbReference>
<sequence>MIFRIYYSLLVSALILIIYSCASTKQASSDNKEFDLSFIDKKNKPKKKTSYVDANDNLIIADRVLSSRIKEELGIPKDSLIPITSTYRIKELNLGLDRSALSSQKIKNIDALAYFIYLQKINLSFNNINDITPIRNLDKLTHLNFQSNIINDISPIANLKNLVDINFYNNNIKNIDCIAELESLEKINFWDNKIINISAIQRLTKLQTVNLGNNYIIDLYPILDLKELEHLWLNNNLITNPEIISNCSKTLKTLSLGNCGISNLDFLKNCENLESLIIYNNNIKDISCLSKLINLNVLYIPNNDIDDISVLAVLINEGAFRRKGKFTGGFNIDISSNNINYKSSKNKKILNYLYENKVKVKL</sequence>
<gene>
    <name evidence="3" type="ORF">HNQ88_004821</name>
</gene>
<dbReference type="AlphaFoldDB" id="A0AAE4BT10"/>
<dbReference type="InterPro" id="IPR050836">
    <property type="entry name" value="SDS22/Internalin_LRR"/>
</dbReference>
<evidence type="ECO:0000256" key="2">
    <source>
        <dbReference type="ARBA" id="ARBA00022737"/>
    </source>
</evidence>
<dbReference type="PROSITE" id="PS51450">
    <property type="entry name" value="LRR"/>
    <property type="match status" value="7"/>
</dbReference>
<dbReference type="Proteomes" id="UP001185092">
    <property type="component" value="Unassembled WGS sequence"/>
</dbReference>
<dbReference type="InterPro" id="IPR001611">
    <property type="entry name" value="Leu-rich_rpt"/>
</dbReference>
<dbReference type="Pfam" id="PF12799">
    <property type="entry name" value="LRR_4"/>
    <property type="match status" value="2"/>
</dbReference>
<dbReference type="Gene3D" id="3.80.10.10">
    <property type="entry name" value="Ribonuclease Inhibitor"/>
    <property type="match status" value="1"/>
</dbReference>
<dbReference type="InterPro" id="IPR032675">
    <property type="entry name" value="LRR_dom_sf"/>
</dbReference>
<dbReference type="SUPFAM" id="SSF52058">
    <property type="entry name" value="L domain-like"/>
    <property type="match status" value="1"/>
</dbReference>
<protein>
    <submittedName>
        <fullName evidence="3">Leucine-rich repeat (LRR) protein</fullName>
    </submittedName>
</protein>
<evidence type="ECO:0000313" key="4">
    <source>
        <dbReference type="Proteomes" id="UP001185092"/>
    </source>
</evidence>
<keyword evidence="4" id="KW-1185">Reference proteome</keyword>
<proteinExistence type="predicted"/>
<dbReference type="PANTHER" id="PTHR46652:SF3">
    <property type="entry name" value="LEUCINE-RICH REPEAT-CONTAINING PROTEIN 9"/>
    <property type="match status" value="1"/>
</dbReference>
<accession>A0AAE4BT10</accession>